<reference evidence="1" key="1">
    <citation type="journal article" date="2020" name="Nature">
        <title>Giant virus diversity and host interactions through global metagenomics.</title>
        <authorList>
            <person name="Schulz F."/>
            <person name="Roux S."/>
            <person name="Paez-Espino D."/>
            <person name="Jungbluth S."/>
            <person name="Walsh D.A."/>
            <person name="Denef V.J."/>
            <person name="McMahon K.D."/>
            <person name="Konstantinidis K.T."/>
            <person name="Eloe-Fadrosh E.A."/>
            <person name="Kyrpides N.C."/>
            <person name="Woyke T."/>
        </authorList>
    </citation>
    <scope>NUCLEOTIDE SEQUENCE</scope>
    <source>
        <strain evidence="1">GVMAG-M-3300023174-182</strain>
    </source>
</reference>
<accession>A0A6C0DJY4</accession>
<evidence type="ECO:0000313" key="1">
    <source>
        <dbReference type="EMBL" id="QHT16239.1"/>
    </source>
</evidence>
<proteinExistence type="predicted"/>
<name>A0A6C0DJY4_9ZZZZ</name>
<dbReference type="EMBL" id="MN739618">
    <property type="protein sequence ID" value="QHT16239.1"/>
    <property type="molecule type" value="Genomic_DNA"/>
</dbReference>
<dbReference type="AlphaFoldDB" id="A0A6C0DJY4"/>
<organism evidence="1">
    <name type="scientific">viral metagenome</name>
    <dbReference type="NCBI Taxonomy" id="1070528"/>
    <lineage>
        <taxon>unclassified sequences</taxon>
        <taxon>metagenomes</taxon>
        <taxon>organismal metagenomes</taxon>
    </lineage>
</organism>
<protein>
    <submittedName>
        <fullName evidence="1">Uncharacterized protein</fullName>
    </submittedName>
</protein>
<sequence>MDILKCPKMKNRGGFGQRFFELSLSYFENIYSKEKIDLIFYIFVELKLAT</sequence>